<keyword evidence="2" id="KW-0067">ATP-binding</keyword>
<dbReference type="PROSITE" id="PS50125">
    <property type="entry name" value="GUANYLATE_CYCLASE_2"/>
    <property type="match status" value="1"/>
</dbReference>
<dbReference type="Pfam" id="PF13424">
    <property type="entry name" value="TPR_12"/>
    <property type="match status" value="1"/>
</dbReference>
<dbReference type="Pfam" id="PF13191">
    <property type="entry name" value="AAA_16"/>
    <property type="match status" value="1"/>
</dbReference>
<dbReference type="Pfam" id="PF00211">
    <property type="entry name" value="Guanylate_cyc"/>
    <property type="match status" value="1"/>
</dbReference>
<dbReference type="OrthoDB" id="51325at2"/>
<dbReference type="InterPro" id="IPR041664">
    <property type="entry name" value="AAA_16"/>
</dbReference>
<dbReference type="InterPro" id="IPR011990">
    <property type="entry name" value="TPR-like_helical_dom_sf"/>
</dbReference>
<dbReference type="Proteomes" id="UP000054851">
    <property type="component" value="Unassembled WGS sequence"/>
</dbReference>
<feature type="domain" description="Guanylate cyclase" evidence="4">
    <location>
        <begin position="76"/>
        <end position="204"/>
    </location>
</feature>
<dbReference type="GO" id="GO:0035556">
    <property type="term" value="P:intracellular signal transduction"/>
    <property type="evidence" value="ECO:0007669"/>
    <property type="project" value="InterPro"/>
</dbReference>
<dbReference type="PROSITE" id="PS50105">
    <property type="entry name" value="SAM_DOMAIN"/>
    <property type="match status" value="1"/>
</dbReference>
<dbReference type="InterPro" id="IPR019734">
    <property type="entry name" value="TPR_rpt"/>
</dbReference>
<proteinExistence type="predicted"/>
<dbReference type="CDD" id="cd09487">
    <property type="entry name" value="SAM_superfamily"/>
    <property type="match status" value="1"/>
</dbReference>
<dbReference type="GO" id="GO:0005524">
    <property type="term" value="F:ATP binding"/>
    <property type="evidence" value="ECO:0007669"/>
    <property type="project" value="UniProtKB-KW"/>
</dbReference>
<protein>
    <submittedName>
        <fullName evidence="5">Adenylate/guanylate cyclase</fullName>
    </submittedName>
</protein>
<dbReference type="Gene3D" id="1.10.150.50">
    <property type="entry name" value="Transcription Factor, Ets-1"/>
    <property type="match status" value="1"/>
</dbReference>
<dbReference type="InterPro" id="IPR027417">
    <property type="entry name" value="P-loop_NTPase"/>
</dbReference>
<dbReference type="STRING" id="1777140.AWB79_02214"/>
<dbReference type="InterPro" id="IPR001660">
    <property type="entry name" value="SAM"/>
</dbReference>
<gene>
    <name evidence="5" type="ORF">AWB79_02214</name>
</gene>
<dbReference type="SUPFAM" id="SSF52540">
    <property type="entry name" value="P-loop containing nucleoside triphosphate hydrolases"/>
    <property type="match status" value="1"/>
</dbReference>
<evidence type="ECO:0000313" key="6">
    <source>
        <dbReference type="Proteomes" id="UP000054851"/>
    </source>
</evidence>
<dbReference type="AlphaFoldDB" id="A0A158ADN8"/>
<reference evidence="5" key="1">
    <citation type="submission" date="2016-01" db="EMBL/GenBank/DDBJ databases">
        <authorList>
            <person name="Peeters C."/>
        </authorList>
    </citation>
    <scope>NUCLEOTIDE SEQUENCE</scope>
    <source>
        <strain evidence="5">LMG 29322</strain>
    </source>
</reference>
<accession>A0A158ADN8</accession>
<dbReference type="GO" id="GO:0009190">
    <property type="term" value="P:cyclic nucleotide biosynthetic process"/>
    <property type="evidence" value="ECO:0007669"/>
    <property type="project" value="InterPro"/>
</dbReference>
<dbReference type="RefSeq" id="WP_061167454.1">
    <property type="nucleotide sequence ID" value="NZ_FCOA02000005.1"/>
</dbReference>
<dbReference type="Gene3D" id="3.30.70.1230">
    <property type="entry name" value="Nucleotide cyclase"/>
    <property type="match status" value="1"/>
</dbReference>
<dbReference type="PANTHER" id="PTHR16305:SF28">
    <property type="entry name" value="GUANYLATE CYCLASE DOMAIN-CONTAINING PROTEIN"/>
    <property type="match status" value="1"/>
</dbReference>
<dbReference type="EMBL" id="FCOA02000005">
    <property type="protein sequence ID" value="SAK55696.1"/>
    <property type="molecule type" value="Genomic_DNA"/>
</dbReference>
<dbReference type="GO" id="GO:0004016">
    <property type="term" value="F:adenylate cyclase activity"/>
    <property type="evidence" value="ECO:0007669"/>
    <property type="project" value="TreeGrafter"/>
</dbReference>
<dbReference type="SUPFAM" id="SSF48452">
    <property type="entry name" value="TPR-like"/>
    <property type="match status" value="1"/>
</dbReference>
<comment type="caution">
    <text evidence="5">The sequence shown here is derived from an EMBL/GenBank/DDBJ whole genome shotgun (WGS) entry which is preliminary data.</text>
</comment>
<dbReference type="SUPFAM" id="SSF47769">
    <property type="entry name" value="SAM/Pointed domain"/>
    <property type="match status" value="1"/>
</dbReference>
<dbReference type="CDD" id="cd07302">
    <property type="entry name" value="CHD"/>
    <property type="match status" value="1"/>
</dbReference>
<dbReference type="InterPro" id="IPR013761">
    <property type="entry name" value="SAM/pointed_sf"/>
</dbReference>
<evidence type="ECO:0000256" key="1">
    <source>
        <dbReference type="ARBA" id="ARBA00022741"/>
    </source>
</evidence>
<organism evidence="5 6">
    <name type="scientific">Caballeronia hypogeia</name>
    <dbReference type="NCBI Taxonomy" id="1777140"/>
    <lineage>
        <taxon>Bacteria</taxon>
        <taxon>Pseudomonadati</taxon>
        <taxon>Pseudomonadota</taxon>
        <taxon>Betaproteobacteria</taxon>
        <taxon>Burkholderiales</taxon>
        <taxon>Burkholderiaceae</taxon>
        <taxon>Caballeronia</taxon>
    </lineage>
</organism>
<evidence type="ECO:0000256" key="2">
    <source>
        <dbReference type="ARBA" id="ARBA00022840"/>
    </source>
</evidence>
<dbReference type="SMART" id="SM00028">
    <property type="entry name" value="TPR"/>
    <property type="match status" value="4"/>
</dbReference>
<dbReference type="PANTHER" id="PTHR16305">
    <property type="entry name" value="TESTICULAR SOLUBLE ADENYLYL CYCLASE"/>
    <property type="match status" value="1"/>
</dbReference>
<dbReference type="GO" id="GO:0005737">
    <property type="term" value="C:cytoplasm"/>
    <property type="evidence" value="ECO:0007669"/>
    <property type="project" value="TreeGrafter"/>
</dbReference>
<sequence length="1090" mass="117007">MDIAHWLGELGLAQYARAFADNHIDAAMLPVLTDADLKELGVVSLGHRKRILMAIEAGSSAPAVEAAPVDERRQVTILFADLCGFTALSRTLDAEALRELIGRFTALVDGIVLAYGGTIDKHIGDAVMALFGAPRAHETDPLRAARAALDIHAALADLDATGAPPLRAHIGIASGAVLAGALGRGGAQDYTVHGDSVNLAARLVDAAAAGETLLSDAVRQALAGSAVCEAAGDMCFKGIETPTRVWRLIGAARDPACARHGRFVGRQAELEQFRVIARVCLARRDGHIVHVRGPAGIGKTRLVEEMRAFAQTLGFTAHRGLVLDFGVGRGQDPLRTIIDSLVGLPASAGRDEIQAVADRLVHDRIVMPDARVFLHALLDLPQTGEWRSLYEAMDHTARTRGKEAVVAALTADACRRAPAMIIVEDLHWADAQLLGYVAAFAAGIAGAAGLLVMTARVDGDPLDAAWRARLHERPLATIDLGPLRRDEALSLASRFVDASQRVALACIERAAGNPLFLEQLLRNVEEGSGEMIPPSIQSLVLARMDRLAPHDRAAFRAASVIGQRFDLALLRYLLDDPAYGCDALIASALIVPEGDNFLFAHALLQESAYSTLLRAPCHALHRRAAEWFAADDPVLFAQHLDRADDERAPRALLDAAIAQRAAHQTEAALRLAARGLDIARTPRERHALTCFQGELQRDLGDIAASIATYRAAVAGAPDDACLCAAQLGLAEGLRVSEGLDEALALLDAAQRNALRDDRANELAQLHHLRGNILFPLGRIDECKQEHERGLAYAKRLGSPEAQARALGGLADAAYAQGRMGTAFGHFSEAVALAREHGFGRIEVANRSMIGFSRIFLNELREARDDAADGSREAGLVNQARAQLLCETLGVFACYELGDDIATQRHIDREMQLIRQLGARRFEAQNMEMQGRLALGRGDRSEARRVLRASLALCREVGMQFSAPKTLGALSLAVDAAPERARLLDEGAELLRRGAVGHNHLWFHRDAIDALLLSGDAAGALRHVEALEAYTRDEPLPWSQAFAMRGRALAAALDGLPGESVAADLASVRDLLMQAGFTRYLHAVDAALARL</sequence>
<dbReference type="SUPFAM" id="SSF55073">
    <property type="entry name" value="Nucleotide cyclase"/>
    <property type="match status" value="1"/>
</dbReference>
<evidence type="ECO:0000259" key="3">
    <source>
        <dbReference type="PROSITE" id="PS50105"/>
    </source>
</evidence>
<dbReference type="SMART" id="SM00454">
    <property type="entry name" value="SAM"/>
    <property type="match status" value="1"/>
</dbReference>
<keyword evidence="1" id="KW-0547">Nucleotide-binding</keyword>
<dbReference type="Gene3D" id="1.25.40.10">
    <property type="entry name" value="Tetratricopeptide repeat domain"/>
    <property type="match status" value="1"/>
</dbReference>
<evidence type="ECO:0000313" key="5">
    <source>
        <dbReference type="EMBL" id="SAK55696.1"/>
    </source>
</evidence>
<feature type="domain" description="SAM" evidence="3">
    <location>
        <begin position="1"/>
        <end position="61"/>
    </location>
</feature>
<name>A0A158ADN8_9BURK</name>
<evidence type="ECO:0000259" key="4">
    <source>
        <dbReference type="PROSITE" id="PS50125"/>
    </source>
</evidence>
<dbReference type="SMART" id="SM00044">
    <property type="entry name" value="CYCc"/>
    <property type="match status" value="1"/>
</dbReference>
<dbReference type="InterPro" id="IPR001054">
    <property type="entry name" value="A/G_cyclase"/>
</dbReference>
<dbReference type="InterPro" id="IPR029787">
    <property type="entry name" value="Nucleotide_cyclase"/>
</dbReference>
<keyword evidence="6" id="KW-1185">Reference proteome</keyword>
<dbReference type="Pfam" id="PF00536">
    <property type="entry name" value="SAM_1"/>
    <property type="match status" value="1"/>
</dbReference>